<proteinExistence type="predicted"/>
<evidence type="ECO:0000259" key="1">
    <source>
        <dbReference type="Pfam" id="PF05598"/>
    </source>
</evidence>
<evidence type="ECO:0000313" key="2">
    <source>
        <dbReference type="EMBL" id="MDP9751451.1"/>
    </source>
</evidence>
<sequence length="69" mass="8203">MLTKKQDARHQIEFVSIDQLVPKDHLLRKIERVIEFSFIYDLVKDKYSEDHGRPSIDPVVLIKILSQRL</sequence>
<dbReference type="EMBL" id="JAURUP010000022">
    <property type="protein sequence ID" value="MDP9751451.1"/>
    <property type="molecule type" value="Genomic_DNA"/>
</dbReference>
<organism evidence="2 3">
    <name type="scientific">Thermoanaerobacter pentosaceus</name>
    <dbReference type="NCBI Taxonomy" id="694059"/>
    <lineage>
        <taxon>Bacteria</taxon>
        <taxon>Bacillati</taxon>
        <taxon>Bacillota</taxon>
        <taxon>Clostridia</taxon>
        <taxon>Thermoanaerobacterales</taxon>
        <taxon>Thermoanaerobacteraceae</taxon>
        <taxon>Thermoanaerobacter</taxon>
    </lineage>
</organism>
<keyword evidence="3" id="KW-1185">Reference proteome</keyword>
<dbReference type="Pfam" id="PF05598">
    <property type="entry name" value="DUF772"/>
    <property type="match status" value="1"/>
</dbReference>
<dbReference type="InterPro" id="IPR008490">
    <property type="entry name" value="Transposase_InsH_N"/>
</dbReference>
<name>A0ABT9M5N9_9THEO</name>
<protein>
    <submittedName>
        <fullName evidence="2">Transposase</fullName>
    </submittedName>
</protein>
<gene>
    <name evidence="2" type="ORF">J2S24_001962</name>
</gene>
<accession>A0ABT9M5N9</accession>
<feature type="domain" description="Transposase InsH N-terminal" evidence="1">
    <location>
        <begin position="16"/>
        <end position="65"/>
    </location>
</feature>
<evidence type="ECO:0000313" key="3">
    <source>
        <dbReference type="Proteomes" id="UP001223886"/>
    </source>
</evidence>
<dbReference type="Proteomes" id="UP001223886">
    <property type="component" value="Unassembled WGS sequence"/>
</dbReference>
<comment type="caution">
    <text evidence="2">The sequence shown here is derived from an EMBL/GenBank/DDBJ whole genome shotgun (WGS) entry which is preliminary data.</text>
</comment>
<reference evidence="2 3" key="1">
    <citation type="submission" date="2023-07" db="EMBL/GenBank/DDBJ databases">
        <title>Genomic Encyclopedia of Type Strains, Phase IV (KMG-IV): sequencing the most valuable type-strain genomes for metagenomic binning, comparative biology and taxonomic classification.</title>
        <authorList>
            <person name="Goeker M."/>
        </authorList>
    </citation>
    <scope>NUCLEOTIDE SEQUENCE [LARGE SCALE GENOMIC DNA]</scope>
    <source>
        <strain evidence="2 3">DSM 25963</strain>
    </source>
</reference>